<dbReference type="Proteomes" id="UP000326924">
    <property type="component" value="Unassembled WGS sequence"/>
</dbReference>
<sequence length="274" mass="31143">MSTSNVEVTLEPLISDKKRFFVTADEILQPSEARETFRKHFLSVPIEQHGKQWGALWDDGKFLPWDKLCASPALEDLMAQKEQLDIFKAHTKKRALVPGCGRGYDALLFAENGYYTVGVEISGSAVREAKKWVAQQIAEGKVDKKDMASCEFILADFFEDEWLKVLDIEHRGGFELVYDYAFLVAMNPTMRKKWAARMAELITPGTGLLVCLEYPLFRPAETGGPPHGITSSDYDTLLRNDFDKVMHYMPKRTHKVGEGSDMISVWKRKEVSKL</sequence>
<dbReference type="PANTHER" id="PTHR32183">
    <property type="match status" value="1"/>
</dbReference>
<evidence type="ECO:0000313" key="5">
    <source>
        <dbReference type="EMBL" id="KAA8910086.1"/>
    </source>
</evidence>
<dbReference type="PROSITE" id="PS51585">
    <property type="entry name" value="SAM_MT_TPMT"/>
    <property type="match status" value="1"/>
</dbReference>
<dbReference type="PANTHER" id="PTHR32183:SF6">
    <property type="entry name" value="CYSTEINE SULFINATE DESULFINASE_CYSTEINE DESULFURASE AND RELATED ENZYMES"/>
    <property type="match status" value="1"/>
</dbReference>
<dbReference type="CDD" id="cd02440">
    <property type="entry name" value="AdoMet_MTases"/>
    <property type="match status" value="1"/>
</dbReference>
<proteinExistence type="predicted"/>
<dbReference type="Pfam" id="PF05724">
    <property type="entry name" value="TPMT"/>
    <property type="match status" value="1"/>
</dbReference>
<dbReference type="OrthoDB" id="276151at2759"/>
<accession>A0A5J5F1W0</accession>
<evidence type="ECO:0000256" key="2">
    <source>
        <dbReference type="ARBA" id="ARBA00022603"/>
    </source>
</evidence>
<keyword evidence="1" id="KW-0597">Phosphoprotein</keyword>
<name>A0A5J5F1W0_9PEZI</name>
<keyword evidence="6" id="KW-1185">Reference proteome</keyword>
<reference evidence="5 6" key="1">
    <citation type="submission" date="2019-09" db="EMBL/GenBank/DDBJ databases">
        <title>Draft genome of the ectomycorrhizal ascomycete Sphaerosporella brunnea.</title>
        <authorList>
            <consortium name="DOE Joint Genome Institute"/>
            <person name="Benucci G.M."/>
            <person name="Marozzi G."/>
            <person name="Antonielli L."/>
            <person name="Sanchez S."/>
            <person name="Marco P."/>
            <person name="Wang X."/>
            <person name="Falini L.B."/>
            <person name="Barry K."/>
            <person name="Haridas S."/>
            <person name="Lipzen A."/>
            <person name="Labutti K."/>
            <person name="Grigoriev I.V."/>
            <person name="Murat C."/>
            <person name="Martin F."/>
            <person name="Albertini E."/>
            <person name="Donnini D."/>
            <person name="Bonito G."/>
        </authorList>
    </citation>
    <scope>NUCLEOTIDE SEQUENCE [LARGE SCALE GENOMIC DNA]</scope>
    <source>
        <strain evidence="5 6">Sb_GMNB300</strain>
    </source>
</reference>
<keyword evidence="3 5" id="KW-0808">Transferase</keyword>
<evidence type="ECO:0000256" key="3">
    <source>
        <dbReference type="ARBA" id="ARBA00022679"/>
    </source>
</evidence>
<evidence type="ECO:0000313" key="6">
    <source>
        <dbReference type="Proteomes" id="UP000326924"/>
    </source>
</evidence>
<dbReference type="InParanoid" id="A0A5J5F1W0"/>
<organism evidence="5 6">
    <name type="scientific">Sphaerosporella brunnea</name>
    <dbReference type="NCBI Taxonomy" id="1250544"/>
    <lineage>
        <taxon>Eukaryota</taxon>
        <taxon>Fungi</taxon>
        <taxon>Dikarya</taxon>
        <taxon>Ascomycota</taxon>
        <taxon>Pezizomycotina</taxon>
        <taxon>Pezizomycetes</taxon>
        <taxon>Pezizales</taxon>
        <taxon>Pyronemataceae</taxon>
        <taxon>Sphaerosporella</taxon>
    </lineage>
</organism>
<keyword evidence="2 5" id="KW-0489">Methyltransferase</keyword>
<protein>
    <submittedName>
        <fullName evidence="5">S-adenosyl-L-methionine-dependent methyltransferase</fullName>
    </submittedName>
</protein>
<gene>
    <name evidence="5" type="ORF">FN846DRAFT_939829</name>
</gene>
<dbReference type="EMBL" id="VXIS01000050">
    <property type="protein sequence ID" value="KAA8910086.1"/>
    <property type="molecule type" value="Genomic_DNA"/>
</dbReference>
<evidence type="ECO:0000256" key="1">
    <source>
        <dbReference type="ARBA" id="ARBA00022553"/>
    </source>
</evidence>
<dbReference type="InterPro" id="IPR029063">
    <property type="entry name" value="SAM-dependent_MTases_sf"/>
</dbReference>
<dbReference type="InterPro" id="IPR008854">
    <property type="entry name" value="TPMT"/>
</dbReference>
<dbReference type="Gene3D" id="3.40.50.150">
    <property type="entry name" value="Vaccinia Virus protein VP39"/>
    <property type="match status" value="1"/>
</dbReference>
<dbReference type="AlphaFoldDB" id="A0A5J5F1W0"/>
<comment type="caution">
    <text evidence="5">The sequence shown here is derived from an EMBL/GenBank/DDBJ whole genome shotgun (WGS) entry which is preliminary data.</text>
</comment>
<dbReference type="GO" id="GO:0008757">
    <property type="term" value="F:S-adenosylmethionine-dependent methyltransferase activity"/>
    <property type="evidence" value="ECO:0007669"/>
    <property type="project" value="InterPro"/>
</dbReference>
<keyword evidence="4" id="KW-0949">S-adenosyl-L-methionine</keyword>
<dbReference type="GO" id="GO:0032259">
    <property type="term" value="P:methylation"/>
    <property type="evidence" value="ECO:0007669"/>
    <property type="project" value="UniProtKB-KW"/>
</dbReference>
<dbReference type="SUPFAM" id="SSF53335">
    <property type="entry name" value="S-adenosyl-L-methionine-dependent methyltransferases"/>
    <property type="match status" value="1"/>
</dbReference>
<evidence type="ECO:0000256" key="4">
    <source>
        <dbReference type="ARBA" id="ARBA00022691"/>
    </source>
</evidence>